<dbReference type="AlphaFoldDB" id="A0A7L4WHT6"/>
<name>A0A7L4WHT6_9LACT</name>
<evidence type="ECO:0000313" key="9">
    <source>
        <dbReference type="Proteomes" id="UP001522462"/>
    </source>
</evidence>
<dbReference type="Pfam" id="PF13411">
    <property type="entry name" value="MerR_1"/>
    <property type="match status" value="1"/>
</dbReference>
<evidence type="ECO:0000313" key="6">
    <source>
        <dbReference type="EMBL" id="MCJ1978085.1"/>
    </source>
</evidence>
<dbReference type="PANTHER" id="PTHR30204:SF90">
    <property type="entry name" value="HTH-TYPE TRANSCRIPTIONAL ACTIVATOR MTA"/>
    <property type="match status" value="1"/>
</dbReference>
<dbReference type="PROSITE" id="PS50937">
    <property type="entry name" value="HTH_MERR_2"/>
    <property type="match status" value="1"/>
</dbReference>
<reference evidence="6 9" key="3">
    <citation type="journal article" date="2022" name="Microbiol. Res.">
        <title>Comparative genome analysis, predicted lifestyle and antimicrobial strategies of Lactococcus carnosus and Lactococcus paracarnosus isolated from meat.</title>
        <authorList>
            <person name="Werum V."/>
            <person name="Ehrmann M."/>
            <person name="Vogel R."/>
            <person name="Hilgarth M."/>
        </authorList>
    </citation>
    <scope>NUCLEOTIDE SEQUENCE [LARGE SCALE GENOMIC DNA]</scope>
    <source>
        <strain evidence="6 9">TMW21897</strain>
    </source>
</reference>
<dbReference type="PANTHER" id="PTHR30204">
    <property type="entry name" value="REDOX-CYCLING DRUG-SENSING TRANSCRIPTIONAL ACTIVATOR SOXR"/>
    <property type="match status" value="1"/>
</dbReference>
<evidence type="ECO:0000256" key="4">
    <source>
        <dbReference type="ARBA" id="ARBA00023163"/>
    </source>
</evidence>
<dbReference type="InterPro" id="IPR036244">
    <property type="entry name" value="TipA-like_antibiotic-bd"/>
</dbReference>
<evidence type="ECO:0000256" key="3">
    <source>
        <dbReference type="ARBA" id="ARBA00023159"/>
    </source>
</evidence>
<evidence type="ECO:0000313" key="7">
    <source>
        <dbReference type="EMBL" id="QDJ28925.1"/>
    </source>
</evidence>
<dbReference type="CDD" id="cd01106">
    <property type="entry name" value="HTH_TipAL-Mta"/>
    <property type="match status" value="1"/>
</dbReference>
<dbReference type="EMBL" id="JAAEDA010000014">
    <property type="protein sequence ID" value="MCJ1978085.1"/>
    <property type="molecule type" value="Genomic_DNA"/>
</dbReference>
<reference evidence="7 8" key="1">
    <citation type="submission" date="2016-09" db="EMBL/GenBank/DDBJ databases">
        <title>Lactic acid bacteria from MAP meat Genome sequencing and assembly.</title>
        <authorList>
            <person name="Behr J."/>
            <person name="Hilgarth M."/>
            <person name="Vogel R.F."/>
        </authorList>
    </citation>
    <scope>NUCLEOTIDE SEQUENCE [LARGE SCALE GENOMIC DNA]</scope>
    <source>
        <strain evidence="7 8">TMW21615</strain>
    </source>
</reference>
<dbReference type="Proteomes" id="UP000516280">
    <property type="component" value="Chromosome"/>
</dbReference>
<evidence type="ECO:0000256" key="1">
    <source>
        <dbReference type="ARBA" id="ARBA00023015"/>
    </source>
</evidence>
<dbReference type="KEGG" id="lpaa:BHS01_10565"/>
<dbReference type="InterPro" id="IPR047057">
    <property type="entry name" value="MerR_fam"/>
</dbReference>
<feature type="domain" description="HTH merR-type" evidence="5">
    <location>
        <begin position="1"/>
        <end position="69"/>
    </location>
</feature>
<dbReference type="Gene3D" id="1.10.490.50">
    <property type="entry name" value="Antibiotic binding domain of TipA-like multidrug resistance regulators"/>
    <property type="match status" value="1"/>
</dbReference>
<sequence>MNSKAVAKLAKVSVRTLHHYDKIGLLVPSRNQWNDYREYSEADLAKLQQICFFKACGFSLSEIQVLLASSSFDRKQAFDLQKKYLLHEKERIDLLLATLDRSIQEIKGGIIMTQEEKFIGFEFTKGNPYEQEARECWGNEAIDSSQEKLKSLSENAKQDLSVKMNTLFVHLATFVAQDPASETVQVEIDKLYSAFNQDFGYHYSLDAFAGVGKLYVSDARFTDNLSQYGSGFAQFLATAIAIYTKQA</sequence>
<keyword evidence="3" id="KW-0010">Activator</keyword>
<dbReference type="RefSeq" id="WP_162542449.1">
    <property type="nucleotide sequence ID" value="NZ_CP017195.1"/>
</dbReference>
<dbReference type="Pfam" id="PF07739">
    <property type="entry name" value="TipAS"/>
    <property type="match status" value="1"/>
</dbReference>
<evidence type="ECO:0000313" key="8">
    <source>
        <dbReference type="Proteomes" id="UP000516280"/>
    </source>
</evidence>
<reference evidence="6" key="2">
    <citation type="submission" date="2020-01" db="EMBL/GenBank/DDBJ databases">
        <authorList>
            <person name="Hilgarth M."/>
            <person name="Vogel R.F."/>
        </authorList>
    </citation>
    <scope>NUCLEOTIDE SEQUENCE</scope>
    <source>
        <strain evidence="6">TMW21897</strain>
    </source>
</reference>
<accession>A0A7L4WHT6</accession>
<organism evidence="7 8">
    <name type="scientific">Pseudolactococcus paracarnosus</name>
    <dbReference type="NCBI Taxonomy" id="2749962"/>
    <lineage>
        <taxon>Bacteria</taxon>
        <taxon>Bacillati</taxon>
        <taxon>Bacillota</taxon>
        <taxon>Bacilli</taxon>
        <taxon>Lactobacillales</taxon>
        <taxon>Streptococcaceae</taxon>
        <taxon>Pseudolactococcus</taxon>
    </lineage>
</organism>
<dbReference type="EMBL" id="CP017195">
    <property type="protein sequence ID" value="QDJ28925.1"/>
    <property type="molecule type" value="Genomic_DNA"/>
</dbReference>
<dbReference type="SUPFAM" id="SSF46955">
    <property type="entry name" value="Putative DNA-binding domain"/>
    <property type="match status" value="1"/>
</dbReference>
<dbReference type="InterPro" id="IPR009061">
    <property type="entry name" value="DNA-bd_dom_put_sf"/>
</dbReference>
<keyword evidence="9" id="KW-1185">Reference proteome</keyword>
<keyword evidence="2" id="KW-0238">DNA-binding</keyword>
<dbReference type="GO" id="GO:0003700">
    <property type="term" value="F:DNA-binding transcription factor activity"/>
    <property type="evidence" value="ECO:0007669"/>
    <property type="project" value="InterPro"/>
</dbReference>
<proteinExistence type="predicted"/>
<gene>
    <name evidence="7" type="ORF">BHS01_10565</name>
    <name evidence="6" type="ORF">GYN19_08990</name>
</gene>
<protein>
    <submittedName>
        <fullName evidence="6">MerR family transcriptional regulator</fullName>
    </submittedName>
</protein>
<dbReference type="Gene3D" id="1.10.1660.10">
    <property type="match status" value="1"/>
</dbReference>
<dbReference type="Proteomes" id="UP001522462">
    <property type="component" value="Unassembled WGS sequence"/>
</dbReference>
<dbReference type="GO" id="GO:0003677">
    <property type="term" value="F:DNA binding"/>
    <property type="evidence" value="ECO:0007669"/>
    <property type="project" value="UniProtKB-KW"/>
</dbReference>
<evidence type="ECO:0000256" key="2">
    <source>
        <dbReference type="ARBA" id="ARBA00023125"/>
    </source>
</evidence>
<keyword evidence="4" id="KW-0804">Transcription</keyword>
<keyword evidence="1" id="KW-0805">Transcription regulation</keyword>
<dbReference type="SUPFAM" id="SSF89082">
    <property type="entry name" value="Antibiotic binding domain of TipA-like multidrug resistance regulators"/>
    <property type="match status" value="1"/>
</dbReference>
<dbReference type="InterPro" id="IPR012925">
    <property type="entry name" value="TipAS_dom"/>
</dbReference>
<evidence type="ECO:0000259" key="5">
    <source>
        <dbReference type="PROSITE" id="PS50937"/>
    </source>
</evidence>
<dbReference type="SMART" id="SM00422">
    <property type="entry name" value="HTH_MERR"/>
    <property type="match status" value="1"/>
</dbReference>
<dbReference type="InterPro" id="IPR000551">
    <property type="entry name" value="MerR-type_HTH_dom"/>
</dbReference>